<dbReference type="InterPro" id="IPR011006">
    <property type="entry name" value="CheY-like_superfamily"/>
</dbReference>
<keyword evidence="1 2" id="KW-0597">Phosphoprotein</keyword>
<dbReference type="EMBL" id="QMPZ01000061">
    <property type="protein sequence ID" value="RLE09130.1"/>
    <property type="molecule type" value="Genomic_DNA"/>
</dbReference>
<feature type="modified residue" description="4-aspartylphosphate" evidence="2">
    <location>
        <position position="64"/>
    </location>
</feature>
<evidence type="ECO:0000259" key="3">
    <source>
        <dbReference type="PROSITE" id="PS50110"/>
    </source>
</evidence>
<accession>A0A497E4H8</accession>
<dbReference type="InterPro" id="IPR050595">
    <property type="entry name" value="Bact_response_regulator"/>
</dbReference>
<gene>
    <name evidence="4" type="ORF">DRJ00_04990</name>
</gene>
<dbReference type="AlphaFoldDB" id="A0A497E4H8"/>
<organism evidence="4 5">
    <name type="scientific">Aerophobetes bacterium</name>
    <dbReference type="NCBI Taxonomy" id="2030807"/>
    <lineage>
        <taxon>Bacteria</taxon>
        <taxon>Candidatus Aerophobota</taxon>
    </lineage>
</organism>
<dbReference type="Pfam" id="PF00072">
    <property type="entry name" value="Response_reg"/>
    <property type="match status" value="1"/>
</dbReference>
<dbReference type="InterPro" id="IPR001789">
    <property type="entry name" value="Sig_transdc_resp-reg_receiver"/>
</dbReference>
<dbReference type="Proteomes" id="UP000279422">
    <property type="component" value="Unassembled WGS sequence"/>
</dbReference>
<dbReference type="Gene3D" id="3.40.50.2300">
    <property type="match status" value="1"/>
</dbReference>
<sequence>MKNKMEQKQTKKRRKILLIDDDVDFAYLNKVFLESKGYQVIISYDGEEGIKRARQTKPDLVILDVMMSRMTEGFDVARELKADEELNNIPIIMLTAIRKKEKLPWTFEPDDTWLPVNRFLEKPISLEKLLEEIEKIIK</sequence>
<evidence type="ECO:0000256" key="1">
    <source>
        <dbReference type="ARBA" id="ARBA00022553"/>
    </source>
</evidence>
<dbReference type="PANTHER" id="PTHR44591:SF3">
    <property type="entry name" value="RESPONSE REGULATORY DOMAIN-CONTAINING PROTEIN"/>
    <property type="match status" value="1"/>
</dbReference>
<dbReference type="SMART" id="SM00448">
    <property type="entry name" value="REC"/>
    <property type="match status" value="1"/>
</dbReference>
<name>A0A497E4H8_UNCAE</name>
<evidence type="ECO:0000313" key="4">
    <source>
        <dbReference type="EMBL" id="RLE09130.1"/>
    </source>
</evidence>
<dbReference type="CDD" id="cd17574">
    <property type="entry name" value="REC_OmpR"/>
    <property type="match status" value="1"/>
</dbReference>
<evidence type="ECO:0000313" key="5">
    <source>
        <dbReference type="Proteomes" id="UP000279422"/>
    </source>
</evidence>
<evidence type="ECO:0000256" key="2">
    <source>
        <dbReference type="PROSITE-ProRule" id="PRU00169"/>
    </source>
</evidence>
<protein>
    <submittedName>
        <fullName evidence="4">Response regulator</fullName>
    </submittedName>
</protein>
<dbReference type="PANTHER" id="PTHR44591">
    <property type="entry name" value="STRESS RESPONSE REGULATOR PROTEIN 1"/>
    <property type="match status" value="1"/>
</dbReference>
<dbReference type="SUPFAM" id="SSF52172">
    <property type="entry name" value="CheY-like"/>
    <property type="match status" value="1"/>
</dbReference>
<comment type="caution">
    <text evidence="4">The sequence shown here is derived from an EMBL/GenBank/DDBJ whole genome shotgun (WGS) entry which is preliminary data.</text>
</comment>
<feature type="domain" description="Response regulatory" evidence="3">
    <location>
        <begin position="15"/>
        <end position="137"/>
    </location>
</feature>
<dbReference type="PROSITE" id="PS50110">
    <property type="entry name" value="RESPONSE_REGULATORY"/>
    <property type="match status" value="1"/>
</dbReference>
<dbReference type="GO" id="GO:0000160">
    <property type="term" value="P:phosphorelay signal transduction system"/>
    <property type="evidence" value="ECO:0007669"/>
    <property type="project" value="InterPro"/>
</dbReference>
<proteinExistence type="predicted"/>
<reference evidence="4 5" key="1">
    <citation type="submission" date="2018-06" db="EMBL/GenBank/DDBJ databases">
        <title>Extensive metabolic versatility and redundancy in microbially diverse, dynamic hydrothermal sediments.</title>
        <authorList>
            <person name="Dombrowski N."/>
            <person name="Teske A."/>
            <person name="Baker B.J."/>
        </authorList>
    </citation>
    <scope>NUCLEOTIDE SEQUENCE [LARGE SCALE GENOMIC DNA]</scope>
    <source>
        <strain evidence="4">B47_G16</strain>
    </source>
</reference>